<dbReference type="EMBL" id="CP000500">
    <property type="protein sequence ID" value="ABN67910.2"/>
    <property type="molecule type" value="Genomic_DNA"/>
</dbReference>
<organism evidence="1 2">
    <name type="scientific">Scheffersomyces stipitis (strain ATCC 58785 / CBS 6054 / NBRC 10063 / NRRL Y-11545)</name>
    <name type="common">Yeast</name>
    <name type="synonym">Pichia stipitis</name>
    <dbReference type="NCBI Taxonomy" id="322104"/>
    <lineage>
        <taxon>Eukaryota</taxon>
        <taxon>Fungi</taxon>
        <taxon>Dikarya</taxon>
        <taxon>Ascomycota</taxon>
        <taxon>Saccharomycotina</taxon>
        <taxon>Pichiomycetes</taxon>
        <taxon>Debaryomycetaceae</taxon>
        <taxon>Scheffersomyces</taxon>
    </lineage>
</organism>
<dbReference type="eggNOG" id="ENOG502RQ8G">
    <property type="taxonomic scope" value="Eukaryota"/>
</dbReference>
<gene>
    <name evidence="1" type="ORF">PICST_33036</name>
</gene>
<accession>A3LY38</accession>
<name>A3LY38_PICST</name>
<dbReference type="AlphaFoldDB" id="A3LY38"/>
<dbReference type="Proteomes" id="UP000002258">
    <property type="component" value="Chromosome 6"/>
</dbReference>
<dbReference type="RefSeq" id="XP_001385939.2">
    <property type="nucleotide sequence ID" value="XM_001385902.1"/>
</dbReference>
<dbReference type="KEGG" id="pic:PICST_33036"/>
<protein>
    <submittedName>
        <fullName evidence="1">Uncharacterized protein</fullName>
    </submittedName>
</protein>
<dbReference type="Pfam" id="PF16818">
    <property type="entry name" value="SLM4"/>
    <property type="match status" value="1"/>
</dbReference>
<keyword evidence="2" id="KW-1185">Reference proteome</keyword>
<dbReference type="InterPro" id="IPR020233">
    <property type="entry name" value="Slm4"/>
</dbReference>
<dbReference type="OrthoDB" id="4074735at2759"/>
<dbReference type="GeneID" id="4840408"/>
<reference evidence="1 2" key="1">
    <citation type="journal article" date="2007" name="Nat. Biotechnol.">
        <title>Genome sequence of the lignocellulose-bioconverting and xylose-fermenting yeast Pichia stipitis.</title>
        <authorList>
            <person name="Jeffries T.W."/>
            <person name="Grigoriev I.V."/>
            <person name="Grimwood J."/>
            <person name="Laplaza J.M."/>
            <person name="Aerts A."/>
            <person name="Salamov A."/>
            <person name="Schmutz J."/>
            <person name="Lindquist E."/>
            <person name="Dehal P."/>
            <person name="Shapiro H."/>
            <person name="Jin Y.S."/>
            <person name="Passoth V."/>
            <person name="Richardson P.M."/>
        </authorList>
    </citation>
    <scope>NUCLEOTIDE SEQUENCE [LARGE SCALE GENOMIC DNA]</scope>
    <source>
        <strain evidence="2">ATCC 58785 / CBS 6054 / NBRC 10063 / NRRL Y-11545</strain>
    </source>
</reference>
<evidence type="ECO:0000313" key="1">
    <source>
        <dbReference type="EMBL" id="ABN67910.2"/>
    </source>
</evidence>
<evidence type="ECO:0000313" key="2">
    <source>
        <dbReference type="Proteomes" id="UP000002258"/>
    </source>
</evidence>
<proteinExistence type="predicted"/>
<dbReference type="HOGENOM" id="CLU_133399_0_0_1"/>
<dbReference type="OMA" id="CMIERCL"/>
<dbReference type="InParanoid" id="A3LY38"/>
<dbReference type="GO" id="GO:0007165">
    <property type="term" value="P:signal transduction"/>
    <property type="evidence" value="ECO:0007669"/>
    <property type="project" value="InterPro"/>
</dbReference>
<sequence>MLQSKKISRLLSQGLTAIPDDSESSSTSPIVTRANAPLSISLLSHEGIPLTTVLNKSVLQETSIVPDNLRVYSLQSYKTLIQHQHQQAEKPVLKNWDIIELDAGLKSIIMSLNVEENDSSNPESVVVGEEAGVETLVESAGSSQDNELYIVLFYLKPFPDAIAKLKLDHIDAALHEGLKGYVRG</sequence>
<dbReference type="GO" id="GO:0071986">
    <property type="term" value="C:Ragulator complex"/>
    <property type="evidence" value="ECO:0007669"/>
    <property type="project" value="InterPro"/>
</dbReference>